<proteinExistence type="inferred from homology"/>
<dbReference type="Gene3D" id="3.40.50.10490">
    <property type="entry name" value="Glucose-6-phosphate isomerase like protein, domain 1"/>
    <property type="match status" value="1"/>
</dbReference>
<evidence type="ECO:0000256" key="1">
    <source>
        <dbReference type="ARBA" id="ARBA00009235"/>
    </source>
</evidence>
<dbReference type="NCBIfam" id="TIGR03127">
    <property type="entry name" value="RuMP_HxlB"/>
    <property type="match status" value="1"/>
</dbReference>
<organism evidence="3 4">
    <name type="scientific">Clostridium saccharoperbutylacetonicum N1-4(HMT)</name>
    <dbReference type="NCBI Taxonomy" id="931276"/>
    <lineage>
        <taxon>Bacteria</taxon>
        <taxon>Bacillati</taxon>
        <taxon>Bacillota</taxon>
        <taxon>Clostridia</taxon>
        <taxon>Eubacteriales</taxon>
        <taxon>Clostridiaceae</taxon>
        <taxon>Clostridium</taxon>
    </lineage>
</organism>
<keyword evidence="4" id="KW-1185">Reference proteome</keyword>
<evidence type="ECO:0000313" key="4">
    <source>
        <dbReference type="Proteomes" id="UP000011728"/>
    </source>
</evidence>
<dbReference type="AlphaFoldDB" id="M1MRD3"/>
<dbReference type="RefSeq" id="WP_015395021.1">
    <property type="nucleotide sequence ID" value="NC_020291.1"/>
</dbReference>
<gene>
    <name evidence="3" type="ORF">Cspa_c49600</name>
</gene>
<sequence length="180" mass="19726">MRTIDKILEEIKEVIAKVDEEEIKKIVSVFKKEIRIFVDGEGRSGFQAKGFAMRLMHIGYNSYVMGETITPALKKSDIYVAISGSGKTKNTLSNAKAAKDIGLTVIGITSKKDSPLAKISNFVLEVPGKTKNDTGVASIQLLSSLFDQSVHIVLDDLCLLLSKKDNLSDSEVLKNHVNVE</sequence>
<protein>
    <submittedName>
        <fullName evidence="3">6-phospho 3-hexuloisomerase</fullName>
        <ecNumber evidence="3">5.3.1.27</ecNumber>
    </submittedName>
</protein>
<comment type="similarity">
    <text evidence="1">Belongs to the SIS family. PHI subfamily.</text>
</comment>
<dbReference type="CDD" id="cd05005">
    <property type="entry name" value="SIS_PHI"/>
    <property type="match status" value="1"/>
</dbReference>
<dbReference type="GO" id="GO:1901135">
    <property type="term" value="P:carbohydrate derivative metabolic process"/>
    <property type="evidence" value="ECO:0007669"/>
    <property type="project" value="InterPro"/>
</dbReference>
<dbReference type="PROSITE" id="PS51464">
    <property type="entry name" value="SIS"/>
    <property type="match status" value="1"/>
</dbReference>
<dbReference type="EC" id="5.3.1.27" evidence="3"/>
<dbReference type="InterPro" id="IPR017552">
    <property type="entry name" value="PHI/rmpB"/>
</dbReference>
<dbReference type="OrthoDB" id="9797832at2"/>
<dbReference type="HOGENOM" id="CLU_094236_1_0_9"/>
<reference evidence="3 4" key="1">
    <citation type="submission" date="2013-02" db="EMBL/GenBank/DDBJ databases">
        <title>Genome sequence of Clostridium saccharoperbutylacetonicum N1-4(HMT).</title>
        <authorList>
            <person name="Poehlein A."/>
            <person name="Daniel R."/>
        </authorList>
    </citation>
    <scope>NUCLEOTIDE SEQUENCE [LARGE SCALE GENOMIC DNA]</scope>
    <source>
        <strain evidence="4">N1-4(HMT)</strain>
    </source>
</reference>
<dbReference type="SUPFAM" id="SSF53697">
    <property type="entry name" value="SIS domain"/>
    <property type="match status" value="1"/>
</dbReference>
<name>M1MRD3_9CLOT</name>
<dbReference type="Pfam" id="PF01380">
    <property type="entry name" value="SIS"/>
    <property type="match status" value="1"/>
</dbReference>
<dbReference type="PANTHER" id="PTHR43443">
    <property type="entry name" value="3-HEXULOSE-6-PHOSPHATE ISOMERASE"/>
    <property type="match status" value="1"/>
</dbReference>
<dbReference type="PATRIC" id="fig|931276.5.peg.5003"/>
<dbReference type="EMBL" id="CP004121">
    <property type="protein sequence ID" value="AGF58713.1"/>
    <property type="molecule type" value="Genomic_DNA"/>
</dbReference>
<dbReference type="GO" id="GO:0097367">
    <property type="term" value="F:carbohydrate derivative binding"/>
    <property type="evidence" value="ECO:0007669"/>
    <property type="project" value="InterPro"/>
</dbReference>
<dbReference type="STRING" id="36745.CLSAP_47300"/>
<dbReference type="InterPro" id="IPR001347">
    <property type="entry name" value="SIS_dom"/>
</dbReference>
<evidence type="ECO:0000313" key="3">
    <source>
        <dbReference type="EMBL" id="AGF58713.1"/>
    </source>
</evidence>
<dbReference type="eggNOG" id="COG0794">
    <property type="taxonomic scope" value="Bacteria"/>
</dbReference>
<feature type="domain" description="SIS" evidence="2">
    <location>
        <begin position="26"/>
        <end position="159"/>
    </location>
</feature>
<dbReference type="KEGG" id="csr:Cspa_c49600"/>
<dbReference type="InterPro" id="IPR046348">
    <property type="entry name" value="SIS_dom_sf"/>
</dbReference>
<evidence type="ECO:0000259" key="2">
    <source>
        <dbReference type="PROSITE" id="PS51464"/>
    </source>
</evidence>
<dbReference type="Proteomes" id="UP000011728">
    <property type="component" value="Chromosome"/>
</dbReference>
<dbReference type="PANTHER" id="PTHR43443:SF1">
    <property type="entry name" value="3-HEXULOSE-6-PHOSPHATE ISOMERASE"/>
    <property type="match status" value="1"/>
</dbReference>
<dbReference type="GO" id="GO:0043800">
    <property type="term" value="F:6-phospho-3-hexuloisomerase activity"/>
    <property type="evidence" value="ECO:0007669"/>
    <property type="project" value="UniProtKB-EC"/>
</dbReference>
<keyword evidence="3" id="KW-0413">Isomerase</keyword>
<accession>M1MRD3</accession>